<dbReference type="GeneID" id="65101623"/>
<keyword evidence="2" id="KW-1185">Reference proteome</keyword>
<reference evidence="1" key="2">
    <citation type="submission" date="2017-04" db="EMBL/GenBank/DDBJ databases">
        <authorList>
            <person name="Afonso C.L."/>
            <person name="Miller P.J."/>
            <person name="Scott M.A."/>
            <person name="Spackman E."/>
            <person name="Goraichik I."/>
            <person name="Dimitrov K.M."/>
            <person name="Suarez D.L."/>
            <person name="Swayne D.E."/>
        </authorList>
    </citation>
    <scope>NUCLEOTIDE SEQUENCE</scope>
</reference>
<evidence type="ECO:0000313" key="1">
    <source>
        <dbReference type="EMBL" id="ATN96436.1"/>
    </source>
</evidence>
<evidence type="ECO:0000313" key="2">
    <source>
        <dbReference type="Proteomes" id="UP000501046"/>
    </source>
</evidence>
<name>A0A2D1GTN9_9RHAB</name>
<dbReference type="RefSeq" id="YP_010086411.1">
    <property type="nucleotide sequence ID" value="NC_055454.1"/>
</dbReference>
<organism evidence="1">
    <name type="scientific">Maize yellow striate virus</name>
    <dbReference type="NCBI Taxonomy" id="1168550"/>
    <lineage>
        <taxon>Viruses</taxon>
        <taxon>Riboviria</taxon>
        <taxon>Orthornavirae</taxon>
        <taxon>Negarnaviricota</taxon>
        <taxon>Haploviricotina</taxon>
        <taxon>Monjiviricetes</taxon>
        <taxon>Mononegavirales</taxon>
        <taxon>Rhabdoviridae</taxon>
        <taxon>Betarhabdovirinae</taxon>
        <taxon>Betacytorhabdovirus</taxon>
        <taxon>Betacytorhabdovirus maysflavostriatis</taxon>
        <taxon>Cytorhabdovirus maysflavostriatis</taxon>
    </lineage>
</organism>
<reference evidence="1" key="1">
    <citation type="journal article" date="2017" name="Arch. Virol.">
        <title>Complete genome sequence of maize yellow striate virus, a new cytorhabdovirus infecting maize and wheat crops in Argentina.</title>
        <authorList>
            <person name="Maurino F."/>
            <person name="Dumon A.D."/>
            <person name="Llauger G."/>
            <person name="Alemandri V."/>
            <person name="de Haro L.A."/>
            <person name="Mattio M.F."/>
            <person name="Del Vas M."/>
            <person name="Laguna I.G."/>
            <person name="Gimenez Pecci M.P."/>
        </authorList>
    </citation>
    <scope>NUCLEOTIDE SEQUENCE [LARGE SCALE GENOMIC DNA]</scope>
</reference>
<proteinExistence type="predicted"/>
<dbReference type="EMBL" id="KY884303">
    <property type="protein sequence ID" value="ATN96436.1"/>
    <property type="molecule type" value="Viral_cRNA"/>
</dbReference>
<accession>A0A2D1GTN9</accession>
<dbReference type="Proteomes" id="UP000501046">
    <property type="component" value="Segment"/>
</dbReference>
<dbReference type="KEGG" id="vg:65101623"/>
<sequence>MEQKKDKINAGIKGVITIRHEVVHSDLEMRTNPGMFACLGITARYTSLMSATLRYQPHITSESHGKITVNCYDRRRADDTPLVVHSFSTDKRVTFTISGFDCCLTEDCCPIVINVSPELEGLTYNSAVGELHIFPAFKSSNYPHPTTGPNVKELTSCMKGKRFQGMLVALDDIIKTGDQHE</sequence>
<protein>
    <submittedName>
        <fullName evidence="1">Uncharacterized protein</fullName>
    </submittedName>
</protein>